<accession>A0A2A6C709</accession>
<evidence type="ECO:0000256" key="2">
    <source>
        <dbReference type="ARBA" id="ARBA00022448"/>
    </source>
</evidence>
<dbReference type="Gene3D" id="2.40.128.20">
    <property type="match status" value="1"/>
</dbReference>
<protein>
    <submittedName>
        <fullName evidence="4">Uncharacterized protein</fullName>
    </submittedName>
</protein>
<dbReference type="Proteomes" id="UP000005239">
    <property type="component" value="Unassembled WGS sequence"/>
</dbReference>
<reference evidence="4" key="2">
    <citation type="submission" date="2022-06" db="UniProtKB">
        <authorList>
            <consortium name="EnsemblMetazoa"/>
        </authorList>
    </citation>
    <scope>IDENTIFICATION</scope>
    <source>
        <strain evidence="4">PS312</strain>
    </source>
</reference>
<dbReference type="OrthoDB" id="412780at2759"/>
<keyword evidence="3" id="KW-0446">Lipid-binding</keyword>
<proteinExistence type="inferred from homology"/>
<dbReference type="SUPFAM" id="SSF50814">
    <property type="entry name" value="Lipocalins"/>
    <property type="match status" value="1"/>
</dbReference>
<dbReference type="PANTHER" id="PTHR22725:SF2">
    <property type="entry name" value="FATTY ACID-BINDING PROTEIN HOMOLOG 1-RELATED"/>
    <property type="match status" value="1"/>
</dbReference>
<keyword evidence="5" id="KW-1185">Reference proteome</keyword>
<dbReference type="GO" id="GO:0008289">
    <property type="term" value="F:lipid binding"/>
    <property type="evidence" value="ECO:0007669"/>
    <property type="project" value="UniProtKB-KW"/>
</dbReference>
<dbReference type="AlphaFoldDB" id="A0A2A6C709"/>
<dbReference type="PANTHER" id="PTHR22725">
    <property type="entry name" value="FATTY ACID-BINDING PROTEIN HOMOLOG 1-RELATED-RELATED"/>
    <property type="match status" value="1"/>
</dbReference>
<evidence type="ECO:0000256" key="3">
    <source>
        <dbReference type="ARBA" id="ARBA00023121"/>
    </source>
</evidence>
<organism evidence="4 5">
    <name type="scientific">Pristionchus pacificus</name>
    <name type="common">Parasitic nematode worm</name>
    <dbReference type="NCBI Taxonomy" id="54126"/>
    <lineage>
        <taxon>Eukaryota</taxon>
        <taxon>Metazoa</taxon>
        <taxon>Ecdysozoa</taxon>
        <taxon>Nematoda</taxon>
        <taxon>Chromadorea</taxon>
        <taxon>Rhabditida</taxon>
        <taxon>Rhabditina</taxon>
        <taxon>Diplogasteromorpha</taxon>
        <taxon>Diplogasteroidea</taxon>
        <taxon>Neodiplogasteridae</taxon>
        <taxon>Pristionchus</taxon>
    </lineage>
</organism>
<gene>
    <name evidence="4" type="primary">WBGene00107819</name>
</gene>
<evidence type="ECO:0000256" key="1">
    <source>
        <dbReference type="ARBA" id="ARBA00008390"/>
    </source>
</evidence>
<sequence length="243" mass="28682">MMVMHRVKELFHYRRSLFHYRRSMNLLLLHLVLLSAAFSVAAKEHLPNKYYGRYILDHSVIVQGKAGNDWFSNMYKKKTTFEKVFAKTAKNNTFDFATLYHDRIKGEMKGITYSRITLGRTFRDEGLGGSRHKITFFLKNGKIYEKHRSLTDPKEVIEEYEYFFDGSFLVKKVKINGAVYKQFYRRECWLNGPKCSPGLSCRERVFKNMAAEWRSRRVCAPKHLKRSTEDVDDYSDSSASYED</sequence>
<evidence type="ECO:0000313" key="5">
    <source>
        <dbReference type="Proteomes" id="UP000005239"/>
    </source>
</evidence>
<keyword evidence="2" id="KW-0813">Transport</keyword>
<reference evidence="5" key="1">
    <citation type="journal article" date="2008" name="Nat. Genet.">
        <title>The Pristionchus pacificus genome provides a unique perspective on nematode lifestyle and parasitism.</title>
        <authorList>
            <person name="Dieterich C."/>
            <person name="Clifton S.W."/>
            <person name="Schuster L.N."/>
            <person name="Chinwalla A."/>
            <person name="Delehaunty K."/>
            <person name="Dinkelacker I."/>
            <person name="Fulton L."/>
            <person name="Fulton R."/>
            <person name="Godfrey J."/>
            <person name="Minx P."/>
            <person name="Mitreva M."/>
            <person name="Roeseler W."/>
            <person name="Tian H."/>
            <person name="Witte H."/>
            <person name="Yang S.P."/>
            <person name="Wilson R.K."/>
            <person name="Sommer R.J."/>
        </authorList>
    </citation>
    <scope>NUCLEOTIDE SEQUENCE [LARGE SCALE GENOMIC DNA]</scope>
    <source>
        <strain evidence="5">PS312</strain>
    </source>
</reference>
<evidence type="ECO:0000313" key="4">
    <source>
        <dbReference type="EnsemblMetazoa" id="PPA18265.1"/>
    </source>
</evidence>
<dbReference type="InterPro" id="IPR040094">
    <property type="entry name" value="Lbp1-4"/>
</dbReference>
<dbReference type="InterPro" id="IPR012674">
    <property type="entry name" value="Calycin"/>
</dbReference>
<comment type="similarity">
    <text evidence="1">Belongs to the calycin superfamily. Fatty-acid binding protein (FABP) family.</text>
</comment>
<name>A0A2A6C709_PRIPA</name>
<accession>A0A8R1YI70</accession>
<dbReference type="EnsemblMetazoa" id="PPA18265.1">
    <property type="protein sequence ID" value="PPA18265.1"/>
    <property type="gene ID" value="WBGene00107819"/>
</dbReference>